<name>A0A936NBG5_9ACTN</name>
<dbReference type="Proteomes" id="UP000727993">
    <property type="component" value="Unassembled WGS sequence"/>
</dbReference>
<dbReference type="Pfam" id="PF12419">
    <property type="entry name" value="DUF3670"/>
    <property type="match status" value="1"/>
</dbReference>
<dbReference type="PROSITE" id="PS51192">
    <property type="entry name" value="HELICASE_ATP_BIND_1"/>
    <property type="match status" value="1"/>
</dbReference>
<dbReference type="SMART" id="SM00487">
    <property type="entry name" value="DEXDc"/>
    <property type="match status" value="1"/>
</dbReference>
<dbReference type="InterPro" id="IPR022138">
    <property type="entry name" value="DUF3670"/>
</dbReference>
<feature type="region of interest" description="Disordered" evidence="2">
    <location>
        <begin position="554"/>
        <end position="615"/>
    </location>
</feature>
<accession>A0A936NBG5</accession>
<dbReference type="InterPro" id="IPR014001">
    <property type="entry name" value="Helicase_ATP-bd"/>
</dbReference>
<evidence type="ECO:0000313" key="6">
    <source>
        <dbReference type="Proteomes" id="UP000727993"/>
    </source>
</evidence>
<proteinExistence type="predicted"/>
<dbReference type="InterPro" id="IPR027417">
    <property type="entry name" value="P-loop_NTPase"/>
</dbReference>
<dbReference type="InterPro" id="IPR000330">
    <property type="entry name" value="SNF2_N"/>
</dbReference>
<dbReference type="Pfam" id="PF00176">
    <property type="entry name" value="SNF2-rel_dom"/>
    <property type="match status" value="1"/>
</dbReference>
<reference evidence="5 6" key="1">
    <citation type="submission" date="2020-10" db="EMBL/GenBank/DDBJ databases">
        <title>Connecting structure to function with the recovery of over 1000 high-quality activated sludge metagenome-assembled genomes encoding full-length rRNA genes using long-read sequencing.</title>
        <authorList>
            <person name="Singleton C.M."/>
            <person name="Petriglieri F."/>
            <person name="Kristensen J.M."/>
            <person name="Kirkegaard R.H."/>
            <person name="Michaelsen T.Y."/>
            <person name="Andersen M.H."/>
            <person name="Karst S.M."/>
            <person name="Dueholm M.S."/>
            <person name="Nielsen P.H."/>
            <person name="Albertsen M."/>
        </authorList>
    </citation>
    <scope>NUCLEOTIDE SEQUENCE [LARGE SCALE GENOMIC DNA]</scope>
    <source>
        <strain evidence="5">Lyne_18-Q3-R50-59_MAXAC.006</strain>
    </source>
</reference>
<dbReference type="Gene3D" id="3.40.50.300">
    <property type="entry name" value="P-loop containing nucleotide triphosphate hydrolases"/>
    <property type="match status" value="1"/>
</dbReference>
<organism evidence="5 6">
    <name type="scientific">Candidatus Neomicrothrix subdominans</name>
    <dbReference type="NCBI Taxonomy" id="2954438"/>
    <lineage>
        <taxon>Bacteria</taxon>
        <taxon>Bacillati</taxon>
        <taxon>Actinomycetota</taxon>
        <taxon>Acidimicrobiia</taxon>
        <taxon>Acidimicrobiales</taxon>
        <taxon>Microthrixaceae</taxon>
        <taxon>Candidatus Neomicrothrix</taxon>
    </lineage>
</organism>
<dbReference type="GO" id="GO:0005524">
    <property type="term" value="F:ATP binding"/>
    <property type="evidence" value="ECO:0007669"/>
    <property type="project" value="InterPro"/>
</dbReference>
<keyword evidence="5" id="KW-0067">ATP-binding</keyword>
<dbReference type="InterPro" id="IPR049730">
    <property type="entry name" value="SNF2/RAD54-like_C"/>
</dbReference>
<dbReference type="SMART" id="SM00490">
    <property type="entry name" value="HELICc"/>
    <property type="match status" value="1"/>
</dbReference>
<evidence type="ECO:0000256" key="2">
    <source>
        <dbReference type="SAM" id="MobiDB-lite"/>
    </source>
</evidence>
<dbReference type="GO" id="GO:0016787">
    <property type="term" value="F:hydrolase activity"/>
    <property type="evidence" value="ECO:0007669"/>
    <property type="project" value="UniProtKB-KW"/>
</dbReference>
<keyword evidence="1" id="KW-0378">Hydrolase</keyword>
<evidence type="ECO:0000259" key="4">
    <source>
        <dbReference type="PROSITE" id="PS51194"/>
    </source>
</evidence>
<evidence type="ECO:0000313" key="5">
    <source>
        <dbReference type="EMBL" id="MBK9297227.1"/>
    </source>
</evidence>
<feature type="domain" description="Helicase C-terminal" evidence="4">
    <location>
        <begin position="859"/>
        <end position="1019"/>
    </location>
</feature>
<dbReference type="Gene3D" id="3.40.50.10810">
    <property type="entry name" value="Tandem AAA-ATPase domain"/>
    <property type="match status" value="2"/>
</dbReference>
<dbReference type="SUPFAM" id="SSF52540">
    <property type="entry name" value="P-loop containing nucleoside triphosphate hydrolases"/>
    <property type="match status" value="2"/>
</dbReference>
<evidence type="ECO:0000259" key="3">
    <source>
        <dbReference type="PROSITE" id="PS51192"/>
    </source>
</evidence>
<dbReference type="PANTHER" id="PTHR10799">
    <property type="entry name" value="SNF2/RAD54 HELICASE FAMILY"/>
    <property type="match status" value="1"/>
</dbReference>
<dbReference type="PROSITE" id="PS51194">
    <property type="entry name" value="HELICASE_CTER"/>
    <property type="match status" value="1"/>
</dbReference>
<protein>
    <submittedName>
        <fullName evidence="5">DEAD/DEAH box helicase</fullName>
    </submittedName>
</protein>
<dbReference type="CDD" id="cd18793">
    <property type="entry name" value="SF2_C_SNF"/>
    <property type="match status" value="1"/>
</dbReference>
<feature type="region of interest" description="Disordered" evidence="2">
    <location>
        <begin position="1"/>
        <end position="26"/>
    </location>
</feature>
<gene>
    <name evidence="5" type="ORF">IPN02_10445</name>
</gene>
<dbReference type="GO" id="GO:0004386">
    <property type="term" value="F:helicase activity"/>
    <property type="evidence" value="ECO:0007669"/>
    <property type="project" value="UniProtKB-KW"/>
</dbReference>
<dbReference type="AlphaFoldDB" id="A0A936NBG5"/>
<dbReference type="InterPro" id="IPR001650">
    <property type="entry name" value="Helicase_C-like"/>
</dbReference>
<feature type="domain" description="Helicase ATP-binding" evidence="3">
    <location>
        <begin position="519"/>
        <end position="733"/>
    </location>
</feature>
<dbReference type="EMBL" id="JADJZA010000007">
    <property type="protein sequence ID" value="MBK9297227.1"/>
    <property type="molecule type" value="Genomic_DNA"/>
</dbReference>
<evidence type="ECO:0000256" key="1">
    <source>
        <dbReference type="ARBA" id="ARBA00022801"/>
    </source>
</evidence>
<dbReference type="Pfam" id="PF00271">
    <property type="entry name" value="Helicase_C"/>
    <property type="match status" value="1"/>
</dbReference>
<keyword evidence="5" id="KW-0547">Nucleotide-binding</keyword>
<sequence length="1042" mass="110709">MVDTPPPSRSAVQRPALPPAAEVTLSAADPPRRSMVACWLPGTERAQEDLFTLPSEAPALPGEPTLFTLVLPARGGDKPSATDTIVHLVPLIDLVPQLLATSAGASSSQRALSETVRAGLALIAAGRVLPCVTPVGWDAWTVAPLGPEDQATMSALATCLPPELLATPLPGTRSGQRVASPEATVAAVWDALADSLPRGASSEALTASHVYAADSPTRVPHLRTWAAKSISTRCRGAALELCLAPPTKDSPGGPWHLHLRLRSRAHPSVAVPAGQLLGSDERHRLGPTPWEDLRSELARAGRHWVVPPELAAVDHPTDTELTDDQLDALIDATDDLKRAGIKLFWPEDASLGTVDVRVELRPPTSGAFGLEELCDTRWRAHVGGRQLSADELDQLLSARRPLIRTPDGWVRVPDQLARKVQGRGPETTVGAAMAQLMAGLSAVGNADQPEAAALDAGLGTLALDDAHAADPQVVASPELVARARRLVALAEEQPAVPLDIPGLEAELRHYQTRGVAWMAGLAELGMGGVLADDMGLGKTLQTIAVHALLHGPNAPEVPPLARPPGHAGTTDPAADPAVGSVGHVAGGDPAADEAAVDASATPPTGSGRSQPLGPTLVVAPTSLLGTWEREFQRFAPDTPVRRYHGTRRDLEALRDDEVVITTYGVLRRDHGELGQRAWGMIVADEAQAVKNPVSRAARSLRRVPGRFRLALTGTPVENQLGDLWSLIDWVTPGLLGTYADFRNRFADPIERHGSQASNAELRQRIAPLVLRRTKADPLIAPELPNKIERDVVVGLTTEQGALYDAAVGEALDRIAHAEGIVRRGLVLALLTSLKQICNHPAHYLDDGSALDGRSAKLEAFDDLIDSASEARSDDRSEPTLVFTQYVVMAKLLASHLSERGISHAILHGSLSPTERQRLTDEFQAGHIDVLVCSLRAAGTGLTLTRATQVIHYDRWWNPAVEDQATDRAHRIGQTATVSVHRLISEGTLEERVAEVLGQKRQLAGAVMGTGVDGWIGGLNDGELGELLRRQRPGGAASSEDAA</sequence>
<dbReference type="InterPro" id="IPR038718">
    <property type="entry name" value="SNF2-like_sf"/>
</dbReference>
<comment type="caution">
    <text evidence="5">The sequence shown here is derived from an EMBL/GenBank/DDBJ whole genome shotgun (WGS) entry which is preliminary data.</text>
</comment>
<keyword evidence="5" id="KW-0347">Helicase</keyword>